<dbReference type="PANTHER" id="PTHR15950:SF15">
    <property type="entry name" value="PROTEIN VESTIGIAL"/>
    <property type="match status" value="1"/>
</dbReference>
<evidence type="ECO:0000256" key="2">
    <source>
        <dbReference type="ARBA" id="ARBA00023015"/>
    </source>
</evidence>
<evidence type="ECO:0000313" key="5">
    <source>
        <dbReference type="EMBL" id="OWF41340.1"/>
    </source>
</evidence>
<accession>A0A210PXX0</accession>
<protein>
    <submittedName>
        <fullName evidence="5">Transcription cofactor vestigial-like protein 2</fullName>
    </submittedName>
</protein>
<keyword evidence="4" id="KW-0539">Nucleus</keyword>
<dbReference type="GO" id="GO:0005634">
    <property type="term" value="C:nucleus"/>
    <property type="evidence" value="ECO:0007669"/>
    <property type="project" value="UniProtKB-SubCell"/>
</dbReference>
<keyword evidence="3" id="KW-0804">Transcription</keyword>
<organism evidence="5 6">
    <name type="scientific">Mizuhopecten yessoensis</name>
    <name type="common">Japanese scallop</name>
    <name type="synonym">Patinopecten yessoensis</name>
    <dbReference type="NCBI Taxonomy" id="6573"/>
    <lineage>
        <taxon>Eukaryota</taxon>
        <taxon>Metazoa</taxon>
        <taxon>Spiralia</taxon>
        <taxon>Lophotrochozoa</taxon>
        <taxon>Mollusca</taxon>
        <taxon>Bivalvia</taxon>
        <taxon>Autobranchia</taxon>
        <taxon>Pteriomorphia</taxon>
        <taxon>Pectinida</taxon>
        <taxon>Pectinoidea</taxon>
        <taxon>Pectinidae</taxon>
        <taxon>Mizuhopecten</taxon>
    </lineage>
</organism>
<keyword evidence="2" id="KW-0805">Transcription regulation</keyword>
<comment type="caution">
    <text evidence="5">The sequence shown here is derived from an EMBL/GenBank/DDBJ whole genome shotgun (WGS) entry which is preliminary data.</text>
</comment>
<evidence type="ECO:0000256" key="1">
    <source>
        <dbReference type="ARBA" id="ARBA00004123"/>
    </source>
</evidence>
<gene>
    <name evidence="5" type="ORF">KP79_PYT07493</name>
</gene>
<comment type="subcellular location">
    <subcellularLocation>
        <location evidence="1">Nucleus</location>
    </subcellularLocation>
</comment>
<reference evidence="5 6" key="1">
    <citation type="journal article" date="2017" name="Nat. Ecol. Evol.">
        <title>Scallop genome provides insights into evolution of bilaterian karyotype and development.</title>
        <authorList>
            <person name="Wang S."/>
            <person name="Zhang J."/>
            <person name="Jiao W."/>
            <person name="Li J."/>
            <person name="Xun X."/>
            <person name="Sun Y."/>
            <person name="Guo X."/>
            <person name="Huan P."/>
            <person name="Dong B."/>
            <person name="Zhang L."/>
            <person name="Hu X."/>
            <person name="Sun X."/>
            <person name="Wang J."/>
            <person name="Zhao C."/>
            <person name="Wang Y."/>
            <person name="Wang D."/>
            <person name="Huang X."/>
            <person name="Wang R."/>
            <person name="Lv J."/>
            <person name="Li Y."/>
            <person name="Zhang Z."/>
            <person name="Liu B."/>
            <person name="Lu W."/>
            <person name="Hui Y."/>
            <person name="Liang J."/>
            <person name="Zhou Z."/>
            <person name="Hou R."/>
            <person name="Li X."/>
            <person name="Liu Y."/>
            <person name="Li H."/>
            <person name="Ning X."/>
            <person name="Lin Y."/>
            <person name="Zhao L."/>
            <person name="Xing Q."/>
            <person name="Dou J."/>
            <person name="Li Y."/>
            <person name="Mao J."/>
            <person name="Guo H."/>
            <person name="Dou H."/>
            <person name="Li T."/>
            <person name="Mu C."/>
            <person name="Jiang W."/>
            <person name="Fu Q."/>
            <person name="Fu X."/>
            <person name="Miao Y."/>
            <person name="Liu J."/>
            <person name="Yu Q."/>
            <person name="Li R."/>
            <person name="Liao H."/>
            <person name="Li X."/>
            <person name="Kong Y."/>
            <person name="Jiang Z."/>
            <person name="Chourrout D."/>
            <person name="Li R."/>
            <person name="Bao Z."/>
        </authorList>
    </citation>
    <scope>NUCLEOTIDE SEQUENCE [LARGE SCALE GENOMIC DNA]</scope>
    <source>
        <strain evidence="5 6">PY_sf001</strain>
    </source>
</reference>
<evidence type="ECO:0000256" key="3">
    <source>
        <dbReference type="ARBA" id="ARBA00023163"/>
    </source>
</evidence>
<evidence type="ECO:0000313" key="6">
    <source>
        <dbReference type="Proteomes" id="UP000242188"/>
    </source>
</evidence>
<keyword evidence="6" id="KW-1185">Reference proteome</keyword>
<dbReference type="EMBL" id="NEDP02005407">
    <property type="protein sequence ID" value="OWF41340.1"/>
    <property type="molecule type" value="Genomic_DNA"/>
</dbReference>
<name>A0A210PXX0_MIZYE</name>
<dbReference type="AlphaFoldDB" id="A0A210PXX0"/>
<evidence type="ECO:0000256" key="4">
    <source>
        <dbReference type="ARBA" id="ARBA00023242"/>
    </source>
</evidence>
<dbReference type="Proteomes" id="UP000242188">
    <property type="component" value="Unassembled WGS sequence"/>
</dbReference>
<dbReference type="GO" id="GO:0006355">
    <property type="term" value="P:regulation of DNA-templated transcription"/>
    <property type="evidence" value="ECO:0007669"/>
    <property type="project" value="InterPro"/>
</dbReference>
<dbReference type="Pfam" id="PF07545">
    <property type="entry name" value="Vg_Tdu"/>
    <property type="match status" value="1"/>
</dbReference>
<dbReference type="InterPro" id="IPR011520">
    <property type="entry name" value="Vg_fam"/>
</dbReference>
<dbReference type="OrthoDB" id="10069705at2759"/>
<dbReference type="PANTHER" id="PTHR15950">
    <property type="entry name" value="TRANSCRIPTION COFACTOR VESTIGIAL-LIKE PROTEIN"/>
    <property type="match status" value="1"/>
</dbReference>
<proteinExistence type="predicted"/>
<sequence length="276" mass="31017">MSCTDLMYQFYPPYFSHKTTPSENGKLTNPVPYESQHVTAPGSYCCPGDVRHTKIRDTDPTSDIPDPESQPKGSQYFNANCVLLTYFNGDTATNVDEHFSRALSQPSSFTLEKNGSQNLRRSDTPLMCQRKLPPSFWNSAYQPPRPSFASGSSADYPRDYLTSPWYTLSNNWPYHFAASQSYSNAPDFARSFPYSSFDSASKLGPSYQSLMLRSGFDSRNSKYEMSKLSDSLQGAGSYYASLQRFGADLSSNVNYDSSTTSSLDYPLQSMRKDICW</sequence>